<organism evidence="2 3">
    <name type="scientific">Mytilus edulis</name>
    <name type="common">Blue mussel</name>
    <dbReference type="NCBI Taxonomy" id="6550"/>
    <lineage>
        <taxon>Eukaryota</taxon>
        <taxon>Metazoa</taxon>
        <taxon>Spiralia</taxon>
        <taxon>Lophotrochozoa</taxon>
        <taxon>Mollusca</taxon>
        <taxon>Bivalvia</taxon>
        <taxon>Autobranchia</taxon>
        <taxon>Pteriomorphia</taxon>
        <taxon>Mytilida</taxon>
        <taxon>Mytiloidea</taxon>
        <taxon>Mytilidae</taxon>
        <taxon>Mytilinae</taxon>
        <taxon>Mytilus</taxon>
    </lineage>
</organism>
<comment type="caution">
    <text evidence="2">The sequence shown here is derived from an EMBL/GenBank/DDBJ whole genome shotgun (WGS) entry which is preliminary data.</text>
</comment>
<sequence>MNIEQSAAAGQSGYSRTFVNAVRTKIYVEQGAKRKRQPEDATGTEKLATSTQSRSDSIQTCIAELNTEMNVEQGATPKRHHKAEIREQIQQLTANVEIIIKQKTITTDNQCTTSDGNREGMNIEQSAAAGQSGYSRTFVNAVRTKIYVEQGAKRKRQPEDATGTEKLATSTQSRSDSIQTCIAELNTEMNVEQGATPKRHHKDETDKVKETASVLTEYCSKGIEEKEKEENAKQSSKQNKTTEYRSQVDVTCQVEGKDLDEWSAVQLLQDTKLDTPLDLSFNIISAEKKCILLELEVPSKVLEDKISFSCSFKSIDYSMREIRAVAYHSNISCMIDGRLKCNLKAKEATDSFCTDIVVLHSDKAMDDAHVYRKLLMEHIGVPHLKVDFATSGSLLLSTLFNTYKFCTDIMILHSDKDKIEAHACQKMLKEHIDVPHLKVDLATLGSPLLSTMFNTCKLVFIFHTKIFESGTKESIENLVYGLQSFKDPQRIIPLEVDKVIGTQPVMTLGYVKDIHDLQFPIFKQKVKKLVVQWSRDLQ</sequence>
<proteinExistence type="predicted"/>
<feature type="compositionally biased region" description="Polar residues" evidence="1">
    <location>
        <begin position="47"/>
        <end position="56"/>
    </location>
</feature>
<keyword evidence="3" id="KW-1185">Reference proteome</keyword>
<evidence type="ECO:0000313" key="3">
    <source>
        <dbReference type="Proteomes" id="UP000683360"/>
    </source>
</evidence>
<accession>A0A8S3V8M0</accession>
<dbReference type="Proteomes" id="UP000683360">
    <property type="component" value="Unassembled WGS sequence"/>
</dbReference>
<evidence type="ECO:0000313" key="2">
    <source>
        <dbReference type="EMBL" id="CAG2253974.1"/>
    </source>
</evidence>
<dbReference type="AlphaFoldDB" id="A0A8S3V8M0"/>
<name>A0A8S3V8M0_MYTED</name>
<protein>
    <submittedName>
        <fullName evidence="2">Uncharacterized protein</fullName>
    </submittedName>
</protein>
<evidence type="ECO:0000256" key="1">
    <source>
        <dbReference type="SAM" id="MobiDB-lite"/>
    </source>
</evidence>
<feature type="region of interest" description="Disordered" evidence="1">
    <location>
        <begin position="150"/>
        <end position="175"/>
    </location>
</feature>
<gene>
    <name evidence="2" type="ORF">MEDL_65473</name>
</gene>
<reference evidence="2" key="1">
    <citation type="submission" date="2021-03" db="EMBL/GenBank/DDBJ databases">
        <authorList>
            <person name="Bekaert M."/>
        </authorList>
    </citation>
    <scope>NUCLEOTIDE SEQUENCE</scope>
</reference>
<dbReference type="EMBL" id="CAJPWZ010003198">
    <property type="protein sequence ID" value="CAG2253974.1"/>
    <property type="molecule type" value="Genomic_DNA"/>
</dbReference>
<feature type="region of interest" description="Disordered" evidence="1">
    <location>
        <begin position="30"/>
        <end position="56"/>
    </location>
</feature>